<sequence length="174" mass="20036">MPYGRYLRTFNLDILNWISTVVPRQEHIRLLEDGKLERKYANAGQWLFHDPEFESWSAHENKDTATLWLCGPGISRKGVLVIEHSLKYKQSIDADKEQIAYFYCTKKQGEVHGSDPKTILRSLVRQLAWSADNQSISKPVKDIYDESQLSHECEESRLPVTACVSLPTKLVSTR</sequence>
<name>B8MK87_TALSN</name>
<protein>
    <recommendedName>
        <fullName evidence="2">Nephrocystin 3-like N-terminal domain-containing protein</fullName>
    </recommendedName>
</protein>
<keyword evidence="4" id="KW-1185">Reference proteome</keyword>
<dbReference type="PhylomeDB" id="B8MK87"/>
<accession>B8MK87</accession>
<evidence type="ECO:0000259" key="2">
    <source>
        <dbReference type="Pfam" id="PF24883"/>
    </source>
</evidence>
<feature type="domain" description="Nephrocystin 3-like N-terminal" evidence="2">
    <location>
        <begin position="43"/>
        <end position="148"/>
    </location>
</feature>
<gene>
    <name evidence="3" type="ORF">TSTA_046940</name>
</gene>
<dbReference type="Pfam" id="PF24883">
    <property type="entry name" value="NPHP3_N"/>
    <property type="match status" value="1"/>
</dbReference>
<reference evidence="4" key="1">
    <citation type="journal article" date="2015" name="Genome Announc.">
        <title>Genome sequence of the AIDS-associated pathogen Penicillium marneffei (ATCC18224) and its near taxonomic relative Talaromyces stipitatus (ATCC10500).</title>
        <authorList>
            <person name="Nierman W.C."/>
            <person name="Fedorova-Abrams N.D."/>
            <person name="Andrianopoulos A."/>
        </authorList>
    </citation>
    <scope>NUCLEOTIDE SEQUENCE [LARGE SCALE GENOMIC DNA]</scope>
    <source>
        <strain evidence="4">ATCC 10500 / CBS 375.48 / QM 6759 / NRRL 1006</strain>
    </source>
</reference>
<dbReference type="OrthoDB" id="7464126at2759"/>
<dbReference type="HOGENOM" id="CLU_1541133_0_0_1"/>
<evidence type="ECO:0000256" key="1">
    <source>
        <dbReference type="ARBA" id="ARBA00022737"/>
    </source>
</evidence>
<dbReference type="RefSeq" id="XP_002485195.1">
    <property type="nucleotide sequence ID" value="XM_002485150.1"/>
</dbReference>
<dbReference type="GeneID" id="8099881"/>
<keyword evidence="1" id="KW-0677">Repeat</keyword>
<proteinExistence type="predicted"/>
<dbReference type="EMBL" id="EQ962657">
    <property type="protein sequence ID" value="EED15242.1"/>
    <property type="molecule type" value="Genomic_DNA"/>
</dbReference>
<dbReference type="InParanoid" id="B8MK87"/>
<dbReference type="Proteomes" id="UP000001745">
    <property type="component" value="Unassembled WGS sequence"/>
</dbReference>
<dbReference type="VEuPathDB" id="FungiDB:TSTA_046940"/>
<organism evidence="3 4">
    <name type="scientific">Talaromyces stipitatus (strain ATCC 10500 / CBS 375.48 / QM 6759 / NRRL 1006)</name>
    <name type="common">Penicillium stipitatum</name>
    <dbReference type="NCBI Taxonomy" id="441959"/>
    <lineage>
        <taxon>Eukaryota</taxon>
        <taxon>Fungi</taxon>
        <taxon>Dikarya</taxon>
        <taxon>Ascomycota</taxon>
        <taxon>Pezizomycotina</taxon>
        <taxon>Eurotiomycetes</taxon>
        <taxon>Eurotiomycetidae</taxon>
        <taxon>Eurotiales</taxon>
        <taxon>Trichocomaceae</taxon>
        <taxon>Talaromyces</taxon>
        <taxon>Talaromyces sect. Talaromyces</taxon>
    </lineage>
</organism>
<dbReference type="InterPro" id="IPR056884">
    <property type="entry name" value="NPHP3-like_N"/>
</dbReference>
<evidence type="ECO:0000313" key="4">
    <source>
        <dbReference type="Proteomes" id="UP000001745"/>
    </source>
</evidence>
<dbReference type="STRING" id="441959.B8MK87"/>
<evidence type="ECO:0000313" key="3">
    <source>
        <dbReference type="EMBL" id="EED15242.1"/>
    </source>
</evidence>
<dbReference type="AlphaFoldDB" id="B8MK87"/>